<comment type="caution">
    <text evidence="12">The sequence shown here is derived from an EMBL/GenBank/DDBJ whole genome shotgun (WGS) entry which is preliminary data.</text>
</comment>
<dbReference type="PANTHER" id="PTHR43895:SF152">
    <property type="entry name" value="SERINE_THREONINE-PROTEIN KINASE TOS3"/>
    <property type="match status" value="1"/>
</dbReference>
<sequence>MGRLSLAIGRQKEAGDGRSKPRHLRSSIKGFLGIPGAERASVDLGDIDHSSLDDNASQSSVRNSINHLHRLHEREREQQPQVAPFEANSLAKRTESGFADSQPTHPIIREHRTIKASHNLLRTTASSVPLHAYAEDAAPRIERNSVGVDRDIGNDSDKSSWRRRGSLISSRLAVPLRKDTVSSSNNGSLNSRVLVRKESTPQLDVPSRPSNQLPPHPELPDQGKSPFWRGSSTLRVAGAMALADTGETAAAQQERTHRSSSVPFLTPIPANATAHTQISSTVSGKSVASPYLRAVSSGLSTQSMRRSARGYSSTHQDRFPKLALNEEGDSTPGSPTTAAMSPSDAGGDPTPMTFLVSPRARASSSIRHITGHPLSNTPSRDLNLSKRTLSSSTIPSLELNAPASPRALTGGVDMSEFGVVVPSSVGPSSLSESTPISATFEPLNESAEDTEPCGGADKAADAVHETHHMEVQHDPRTGRKMINQYMIIRELGRGTHGKVKLAFDTIAGEYYAIKVIDKESHGRARRMRQSSAAYRSHRRSHGYLRIDLDKMEKVKREIAILKKCRHPNVVRLREVIDDAHARRIYLVIEFMDGGEIAWRDSNNLPVMAADKARSVFRDLVLGVEYLHYVGILHRDLKPQNLLCNRAGTVKISDFGVSFLSRQTRKPPSQHAMQPPKTPPVASPQPPDRSAITAGSQLHHFASQPLMSGLSSPNRPTDSAALHRKASALSRGSGIPGSPSGSESSSLRIRAPPIRHPHYAPPASQLQRHIRRQATLGMTDEFGNCQSEPAEPPIDGMAASPGHKLPPEFMSADASVYDPFDSSESAEFFSSSDDAASEYGSQLPQSSLGMSGAIEGMGKLGLDEASEDGGSDNGIVFGVLPSPSKTAEMQPRSSQGHSGHQRKGTLGEITFDYDEKDEERELAKTAGTPAFFAPELCCTAEELAKVLKEEHLRRQAQSSLEPPHSSAQLPLTDGESMAGNSARPASLFIESPVLNEGLRGPSKVTKRHSALTSLLSRPFSSKGRPSTGNSSQSSIRASSARQEDTDAHSDDELTEQPLPANVITPAIDIWAMGVTLYCLIYGRVPFQATTEFELFNIIPRKPLEFPEYLEVAEDNENGDDTMLFGVPAVASAAGSTSGKAEHKLARRVSLPPLDPDLRDLLTRLLDKDFRTRITIDEIKRHPWVLKDLDRPNTWATETDPKSQPSVTITTREVEQAMVPKVRQRRGFRASVKHRISMLSPRTNKNQRPESRQPMHMGGAKAKSSLDWLKIW</sequence>
<evidence type="ECO:0000313" key="12">
    <source>
        <dbReference type="EMBL" id="KAJ2850227.1"/>
    </source>
</evidence>
<feature type="compositionally biased region" description="Pro residues" evidence="10">
    <location>
        <begin position="675"/>
        <end position="686"/>
    </location>
</feature>
<feature type="compositionally biased region" description="Low complexity" evidence="10">
    <location>
        <begin position="728"/>
        <end position="747"/>
    </location>
</feature>
<keyword evidence="5" id="KW-0418">Kinase</keyword>
<dbReference type="SUPFAM" id="SSF56112">
    <property type="entry name" value="Protein kinase-like (PK-like)"/>
    <property type="match status" value="2"/>
</dbReference>
<feature type="region of interest" description="Disordered" evidence="10">
    <location>
        <begin position="179"/>
        <end position="229"/>
    </location>
</feature>
<keyword evidence="2" id="KW-0723">Serine/threonine-protein kinase</keyword>
<dbReference type="EMBL" id="JANBUW010000040">
    <property type="protein sequence ID" value="KAJ2850227.1"/>
    <property type="molecule type" value="Genomic_DNA"/>
</dbReference>
<dbReference type="Proteomes" id="UP001139887">
    <property type="component" value="Unassembled WGS sequence"/>
</dbReference>
<feature type="region of interest" description="Disordered" evidence="10">
    <location>
        <begin position="704"/>
        <end position="747"/>
    </location>
</feature>
<feature type="compositionally biased region" description="Polar residues" evidence="10">
    <location>
        <begin position="882"/>
        <end position="897"/>
    </location>
</feature>
<dbReference type="Pfam" id="PF00069">
    <property type="entry name" value="Pkinase"/>
    <property type="match status" value="2"/>
</dbReference>
<feature type="compositionally biased region" description="Low complexity" evidence="10">
    <location>
        <begin position="1029"/>
        <end position="1039"/>
    </location>
</feature>
<protein>
    <recommendedName>
        <fullName evidence="1">non-specific serine/threonine protein kinase</fullName>
        <ecNumber evidence="1">2.7.11.1</ecNumber>
    </recommendedName>
</protein>
<proteinExistence type="predicted"/>
<dbReference type="InterPro" id="IPR017441">
    <property type="entry name" value="Protein_kinase_ATP_BS"/>
</dbReference>
<keyword evidence="3" id="KW-0808">Transferase</keyword>
<evidence type="ECO:0000256" key="5">
    <source>
        <dbReference type="ARBA" id="ARBA00022777"/>
    </source>
</evidence>
<gene>
    <name evidence="12" type="ORF">IWW36_002077</name>
</gene>
<feature type="binding site" evidence="9">
    <location>
        <position position="514"/>
    </location>
    <ligand>
        <name>ATP</name>
        <dbReference type="ChEBI" id="CHEBI:30616"/>
    </ligand>
</feature>
<evidence type="ECO:0000256" key="6">
    <source>
        <dbReference type="ARBA" id="ARBA00022840"/>
    </source>
</evidence>
<keyword evidence="4 9" id="KW-0547">Nucleotide-binding</keyword>
<dbReference type="PROSITE" id="PS00108">
    <property type="entry name" value="PROTEIN_KINASE_ST"/>
    <property type="match status" value="1"/>
</dbReference>
<feature type="compositionally biased region" description="Polar residues" evidence="10">
    <location>
        <begin position="954"/>
        <end position="968"/>
    </location>
</feature>
<reference evidence="12" key="1">
    <citation type="submission" date="2022-07" db="EMBL/GenBank/DDBJ databases">
        <title>Phylogenomic reconstructions and comparative analyses of Kickxellomycotina fungi.</title>
        <authorList>
            <person name="Reynolds N.K."/>
            <person name="Stajich J.E."/>
            <person name="Barry K."/>
            <person name="Grigoriev I.V."/>
            <person name="Crous P."/>
            <person name="Smith M.E."/>
        </authorList>
    </citation>
    <scope>NUCLEOTIDE SEQUENCE</scope>
    <source>
        <strain evidence="12">NRRL 1566</strain>
    </source>
</reference>
<dbReference type="GO" id="GO:0004674">
    <property type="term" value="F:protein serine/threonine kinase activity"/>
    <property type="evidence" value="ECO:0007669"/>
    <property type="project" value="UniProtKB-KW"/>
</dbReference>
<feature type="compositionally biased region" description="Polar residues" evidence="10">
    <location>
        <begin position="1014"/>
        <end position="1028"/>
    </location>
</feature>
<dbReference type="PROSITE" id="PS00107">
    <property type="entry name" value="PROTEIN_KINASE_ATP"/>
    <property type="match status" value="1"/>
</dbReference>
<feature type="compositionally biased region" description="Polar residues" evidence="10">
    <location>
        <begin position="331"/>
        <end position="340"/>
    </location>
</feature>
<evidence type="ECO:0000256" key="7">
    <source>
        <dbReference type="ARBA" id="ARBA00047899"/>
    </source>
</evidence>
<evidence type="ECO:0000256" key="8">
    <source>
        <dbReference type="ARBA" id="ARBA00048679"/>
    </source>
</evidence>
<dbReference type="OrthoDB" id="68483at2759"/>
<feature type="region of interest" description="Disordered" evidence="10">
    <location>
        <begin position="1"/>
        <end position="24"/>
    </location>
</feature>
<dbReference type="AlphaFoldDB" id="A0A9W8ICS1"/>
<feature type="region of interest" description="Disordered" evidence="10">
    <location>
        <begin position="303"/>
        <end position="348"/>
    </location>
</feature>
<feature type="compositionally biased region" description="Polar residues" evidence="10">
    <location>
        <begin position="303"/>
        <end position="314"/>
    </location>
</feature>
<feature type="compositionally biased region" description="Basic and acidic residues" evidence="10">
    <location>
        <begin position="10"/>
        <end position="19"/>
    </location>
</feature>
<evidence type="ECO:0000256" key="4">
    <source>
        <dbReference type="ARBA" id="ARBA00022741"/>
    </source>
</evidence>
<keyword evidence="6 9" id="KW-0067">ATP-binding</keyword>
<dbReference type="InterPro" id="IPR011009">
    <property type="entry name" value="Kinase-like_dom_sf"/>
</dbReference>
<evidence type="ECO:0000256" key="10">
    <source>
        <dbReference type="SAM" id="MobiDB-lite"/>
    </source>
</evidence>
<feature type="region of interest" description="Disordered" evidence="10">
    <location>
        <begin position="953"/>
        <end position="979"/>
    </location>
</feature>
<dbReference type="GO" id="GO:0007165">
    <property type="term" value="P:signal transduction"/>
    <property type="evidence" value="ECO:0007669"/>
    <property type="project" value="TreeGrafter"/>
</dbReference>
<dbReference type="InterPro" id="IPR008271">
    <property type="entry name" value="Ser/Thr_kinase_AS"/>
</dbReference>
<evidence type="ECO:0000256" key="9">
    <source>
        <dbReference type="PROSITE-ProRule" id="PRU10141"/>
    </source>
</evidence>
<feature type="region of interest" description="Disordered" evidence="10">
    <location>
        <begin position="824"/>
        <end position="845"/>
    </location>
</feature>
<evidence type="ECO:0000256" key="3">
    <source>
        <dbReference type="ARBA" id="ARBA00022679"/>
    </source>
</evidence>
<comment type="catalytic activity">
    <reaction evidence="8">
        <text>L-seryl-[protein] + ATP = O-phospho-L-seryl-[protein] + ADP + H(+)</text>
        <dbReference type="Rhea" id="RHEA:17989"/>
        <dbReference type="Rhea" id="RHEA-COMP:9863"/>
        <dbReference type="Rhea" id="RHEA-COMP:11604"/>
        <dbReference type="ChEBI" id="CHEBI:15378"/>
        <dbReference type="ChEBI" id="CHEBI:29999"/>
        <dbReference type="ChEBI" id="CHEBI:30616"/>
        <dbReference type="ChEBI" id="CHEBI:83421"/>
        <dbReference type="ChEBI" id="CHEBI:456216"/>
        <dbReference type="EC" id="2.7.11.1"/>
    </reaction>
</comment>
<accession>A0A9W8ICS1</accession>
<evidence type="ECO:0000256" key="2">
    <source>
        <dbReference type="ARBA" id="ARBA00022527"/>
    </source>
</evidence>
<feature type="compositionally biased region" description="Polar residues" evidence="10">
    <location>
        <begin position="181"/>
        <end position="191"/>
    </location>
</feature>
<feature type="domain" description="Protein kinase" evidence="11">
    <location>
        <begin position="485"/>
        <end position="1183"/>
    </location>
</feature>
<evidence type="ECO:0000313" key="13">
    <source>
        <dbReference type="Proteomes" id="UP001139887"/>
    </source>
</evidence>
<evidence type="ECO:0000259" key="11">
    <source>
        <dbReference type="PROSITE" id="PS50011"/>
    </source>
</evidence>
<feature type="compositionally biased region" description="Basic and acidic residues" evidence="10">
    <location>
        <begin position="1040"/>
        <end position="1050"/>
    </location>
</feature>
<feature type="compositionally biased region" description="Polar residues" evidence="10">
    <location>
        <begin position="704"/>
        <end position="716"/>
    </location>
</feature>
<dbReference type="InterPro" id="IPR000719">
    <property type="entry name" value="Prot_kinase_dom"/>
</dbReference>
<feature type="region of interest" description="Disordered" evidence="10">
    <location>
        <begin position="1014"/>
        <end position="1055"/>
    </location>
</feature>
<feature type="region of interest" description="Disordered" evidence="10">
    <location>
        <begin position="1238"/>
        <end position="1264"/>
    </location>
</feature>
<dbReference type="SMART" id="SM00220">
    <property type="entry name" value="S_TKc"/>
    <property type="match status" value="1"/>
</dbReference>
<dbReference type="PANTHER" id="PTHR43895">
    <property type="entry name" value="CALCIUM/CALMODULIN-DEPENDENT PROTEIN KINASE KINASE-RELATED"/>
    <property type="match status" value="1"/>
</dbReference>
<dbReference type="Gene3D" id="1.10.510.10">
    <property type="entry name" value="Transferase(Phosphotransferase) domain 1"/>
    <property type="match status" value="3"/>
</dbReference>
<dbReference type="EC" id="2.7.11.1" evidence="1"/>
<dbReference type="FunFam" id="3.30.200.20:FF:000206">
    <property type="entry name" value="Serine/threonine-protein kinase Ssp1"/>
    <property type="match status" value="1"/>
</dbReference>
<feature type="region of interest" description="Disordered" evidence="10">
    <location>
        <begin position="881"/>
        <end position="905"/>
    </location>
</feature>
<evidence type="ECO:0000256" key="1">
    <source>
        <dbReference type="ARBA" id="ARBA00012513"/>
    </source>
</evidence>
<dbReference type="PROSITE" id="PS50011">
    <property type="entry name" value="PROTEIN_KINASE_DOM"/>
    <property type="match status" value="1"/>
</dbReference>
<keyword evidence="13" id="KW-1185">Reference proteome</keyword>
<comment type="catalytic activity">
    <reaction evidence="7">
        <text>L-threonyl-[protein] + ATP = O-phospho-L-threonyl-[protein] + ADP + H(+)</text>
        <dbReference type="Rhea" id="RHEA:46608"/>
        <dbReference type="Rhea" id="RHEA-COMP:11060"/>
        <dbReference type="Rhea" id="RHEA-COMP:11605"/>
        <dbReference type="ChEBI" id="CHEBI:15378"/>
        <dbReference type="ChEBI" id="CHEBI:30013"/>
        <dbReference type="ChEBI" id="CHEBI:30616"/>
        <dbReference type="ChEBI" id="CHEBI:61977"/>
        <dbReference type="ChEBI" id="CHEBI:456216"/>
        <dbReference type="EC" id="2.7.11.1"/>
    </reaction>
</comment>
<name>A0A9W8ICS1_9FUNG</name>
<feature type="region of interest" description="Disordered" evidence="10">
    <location>
        <begin position="662"/>
        <end position="691"/>
    </location>
</feature>
<organism evidence="12 13">
    <name type="scientific">Coemansia brasiliensis</name>
    <dbReference type="NCBI Taxonomy" id="2650707"/>
    <lineage>
        <taxon>Eukaryota</taxon>
        <taxon>Fungi</taxon>
        <taxon>Fungi incertae sedis</taxon>
        <taxon>Zoopagomycota</taxon>
        <taxon>Kickxellomycotina</taxon>
        <taxon>Kickxellomycetes</taxon>
        <taxon>Kickxellales</taxon>
        <taxon>Kickxellaceae</taxon>
        <taxon>Coemansia</taxon>
    </lineage>
</organism>
<dbReference type="Gene3D" id="3.30.200.20">
    <property type="entry name" value="Phosphorylase Kinase, domain 1"/>
    <property type="match status" value="1"/>
</dbReference>
<dbReference type="GO" id="GO:0005524">
    <property type="term" value="F:ATP binding"/>
    <property type="evidence" value="ECO:0007669"/>
    <property type="project" value="UniProtKB-UniRule"/>
</dbReference>
<feature type="compositionally biased region" description="Low complexity" evidence="10">
    <location>
        <begin position="824"/>
        <end position="837"/>
    </location>
</feature>